<reference evidence="1 2" key="1">
    <citation type="journal article" date="2016" name="Nat. Commun.">
        <title>Extremotolerant tardigrade genome and improved radiotolerance of human cultured cells by tardigrade-unique protein.</title>
        <authorList>
            <person name="Hashimoto T."/>
            <person name="Horikawa D.D."/>
            <person name="Saito Y."/>
            <person name="Kuwahara H."/>
            <person name="Kozuka-Hata H."/>
            <person name="Shin-I T."/>
            <person name="Minakuchi Y."/>
            <person name="Ohishi K."/>
            <person name="Motoyama A."/>
            <person name="Aizu T."/>
            <person name="Enomoto A."/>
            <person name="Kondo K."/>
            <person name="Tanaka S."/>
            <person name="Hara Y."/>
            <person name="Koshikawa S."/>
            <person name="Sagara H."/>
            <person name="Miura T."/>
            <person name="Yokobori S."/>
            <person name="Miyagawa K."/>
            <person name="Suzuki Y."/>
            <person name="Kubo T."/>
            <person name="Oyama M."/>
            <person name="Kohara Y."/>
            <person name="Fujiyama A."/>
            <person name="Arakawa K."/>
            <person name="Katayama T."/>
            <person name="Toyoda A."/>
            <person name="Kunieda T."/>
        </authorList>
    </citation>
    <scope>NUCLEOTIDE SEQUENCE [LARGE SCALE GENOMIC DNA]</scope>
    <source>
        <strain evidence="1 2">YOKOZUNA-1</strain>
    </source>
</reference>
<proteinExistence type="predicted"/>
<dbReference type="EMBL" id="BDGG01000011">
    <property type="protein sequence ID" value="GAV04619.1"/>
    <property type="molecule type" value="Genomic_DNA"/>
</dbReference>
<dbReference type="OrthoDB" id="7916205at2759"/>
<sequence length="274" mass="30740">MLGIRASLGTDRVDLVDEDGRRCVEASLENKTVLALGNKENNEDFSLTISNKRRTSFSDSPRYLDVSVEEDTLKKVVPHSVATALASIVLPVPGGPTIKTPYKREKHIFCSNVCSNFRPLRWARRTFQGRRMPLKKLGMRSGRTTASRRSLLASVNPAISSLQNNIKKSWNEDFRRAILPTSGRTIGHLDSFAGYPVRYSPPGLYRNRSSRTVVLLPGYYLLLPVNTVTTHTRSIKIKKEGSGLRSDFLCQMSSYPLESLPDFLVFELPVLLQL</sequence>
<dbReference type="PANTHER" id="PTHR37449:SF1">
    <property type="entry name" value="OS02G0159950 PROTEIN"/>
    <property type="match status" value="1"/>
</dbReference>
<comment type="caution">
    <text evidence="1">The sequence shown here is derived from an EMBL/GenBank/DDBJ whole genome shotgun (WGS) entry which is preliminary data.</text>
</comment>
<evidence type="ECO:0000313" key="2">
    <source>
        <dbReference type="Proteomes" id="UP000186922"/>
    </source>
</evidence>
<organism evidence="1 2">
    <name type="scientific">Ramazzottius varieornatus</name>
    <name type="common">Water bear</name>
    <name type="synonym">Tardigrade</name>
    <dbReference type="NCBI Taxonomy" id="947166"/>
    <lineage>
        <taxon>Eukaryota</taxon>
        <taxon>Metazoa</taxon>
        <taxon>Ecdysozoa</taxon>
        <taxon>Tardigrada</taxon>
        <taxon>Eutardigrada</taxon>
        <taxon>Parachela</taxon>
        <taxon>Hypsibioidea</taxon>
        <taxon>Ramazzottiidae</taxon>
        <taxon>Ramazzottius</taxon>
    </lineage>
</organism>
<accession>A0A1D1W157</accession>
<gene>
    <name evidence="1" type="primary">RvY_14880-1</name>
    <name evidence="1" type="synonym">RvY_14880.1</name>
    <name evidence="1" type="ORF">RvY_14880</name>
</gene>
<keyword evidence="2" id="KW-1185">Reference proteome</keyword>
<dbReference type="AlphaFoldDB" id="A0A1D1W157"/>
<dbReference type="PANTHER" id="PTHR37449">
    <property type="match status" value="1"/>
</dbReference>
<evidence type="ECO:0000313" key="1">
    <source>
        <dbReference type="EMBL" id="GAV04619.1"/>
    </source>
</evidence>
<protein>
    <submittedName>
        <fullName evidence="1">Uncharacterized protein</fullName>
    </submittedName>
</protein>
<name>A0A1D1W157_RAMVA</name>
<dbReference type="Proteomes" id="UP000186922">
    <property type="component" value="Unassembled WGS sequence"/>
</dbReference>